<dbReference type="EMBL" id="CP003923">
    <property type="protein sequence ID" value="AIC93838.1"/>
    <property type="molecule type" value="Genomic_DNA"/>
</dbReference>
<accession>A0A060LZV7</accession>
<dbReference type="AlphaFoldDB" id="A0A060LZV7"/>
<gene>
    <name evidence="1" type="ORF">BleG1_1255</name>
</gene>
<dbReference type="PATRIC" id="fig|1246626.3.peg.1239"/>
<organism evidence="1 2">
    <name type="scientific">Shouchella lehensis G1</name>
    <dbReference type="NCBI Taxonomy" id="1246626"/>
    <lineage>
        <taxon>Bacteria</taxon>
        <taxon>Bacillati</taxon>
        <taxon>Bacillota</taxon>
        <taxon>Bacilli</taxon>
        <taxon>Bacillales</taxon>
        <taxon>Bacillaceae</taxon>
        <taxon>Shouchella</taxon>
    </lineage>
</organism>
<dbReference type="eggNOG" id="ENOG5030DMC">
    <property type="taxonomic scope" value="Bacteria"/>
</dbReference>
<evidence type="ECO:0000313" key="2">
    <source>
        <dbReference type="Proteomes" id="UP000027142"/>
    </source>
</evidence>
<keyword evidence="2" id="KW-1185">Reference proteome</keyword>
<name>A0A060LZV7_9BACI</name>
<dbReference type="STRING" id="1246626.BleG1_1255"/>
<proteinExistence type="predicted"/>
<protein>
    <submittedName>
        <fullName evidence="1">Uncharacterized protein</fullName>
    </submittedName>
</protein>
<reference evidence="1 2" key="1">
    <citation type="journal article" date="2014" name="Gene">
        <title>A comparative genomic analysis of the alkalitolerant soil bacterium Bacillus lehensis G1.</title>
        <authorList>
            <person name="Noor Y.M."/>
            <person name="Samsulrizal N.H."/>
            <person name="Jema'on N.A."/>
            <person name="Low K.O."/>
            <person name="Ramli A.N."/>
            <person name="Alias N.I."/>
            <person name="Damis S.I."/>
            <person name="Fuzi S.F."/>
            <person name="Isa M.N."/>
            <person name="Murad A.M."/>
            <person name="Raih M.F."/>
            <person name="Bakar F.D."/>
            <person name="Najimudin N."/>
            <person name="Mahadi N.M."/>
            <person name="Illias R.M."/>
        </authorList>
    </citation>
    <scope>NUCLEOTIDE SEQUENCE [LARGE SCALE GENOMIC DNA]</scope>
    <source>
        <strain evidence="1 2">G1</strain>
    </source>
</reference>
<dbReference type="KEGG" id="ble:BleG1_1255"/>
<dbReference type="Proteomes" id="UP000027142">
    <property type="component" value="Chromosome"/>
</dbReference>
<dbReference type="OrthoDB" id="2928685at2"/>
<evidence type="ECO:0000313" key="1">
    <source>
        <dbReference type="EMBL" id="AIC93838.1"/>
    </source>
</evidence>
<dbReference type="RefSeq" id="WP_038478418.1">
    <property type="nucleotide sequence ID" value="NZ_CP003923.1"/>
</dbReference>
<sequence length="83" mass="9542">MGQVEKLDVRVSGVDFTYNFEEEVDEVRLRFNVTDPTGDINANGRVVVTMEEYVQDPRLLALADLAREKLIKRLEPKEESQTD</sequence>
<dbReference type="HOGENOM" id="CLU_2535622_0_0_9"/>